<reference evidence="8 9" key="1">
    <citation type="submission" date="2018-05" db="EMBL/GenBank/DDBJ databases">
        <title>Marinilabilia rubrum sp. nov., isolated from saltern sediment.</title>
        <authorList>
            <person name="Zhang R."/>
        </authorList>
    </citation>
    <scope>NUCLEOTIDE SEQUENCE [LARGE SCALE GENOMIC DNA]</scope>
    <source>
        <strain evidence="8 9">WTE16</strain>
    </source>
</reference>
<dbReference type="GO" id="GO:0046872">
    <property type="term" value="F:metal ion binding"/>
    <property type="evidence" value="ECO:0007669"/>
    <property type="project" value="UniProtKB-KW"/>
</dbReference>
<name>A0A2U2B7F7_9BACT</name>
<evidence type="ECO:0000256" key="5">
    <source>
        <dbReference type="ARBA" id="ARBA00022801"/>
    </source>
</evidence>
<comment type="cofactor">
    <cofactor evidence="1">
        <name>Ca(2+)</name>
        <dbReference type="ChEBI" id="CHEBI:29108"/>
    </cofactor>
</comment>
<sequence>MKNFFFILLFVWIAVPVEAERTETRPNVVFFLVDDLGWKDLGCYGSNFYQTPNVDNLADESVSFDNAYAACTVCSPTRASIMTGKYPATVNLTDWITGWKYPFAKLEIPDWTMHLDTSATTLADVFKANGYITGHFGKWHLGKDSVYWPKNQGFDVNIGGCDHGSPQRRPKKGFNGYFSPYGNPRLTAKSKDEYITERLAEEARTFIKENKKRPFFLNFWLYNVHTPLQARKEKIEKYKALVDSSLLQKNPAYAAMVEHMDDAVGAVINELKALDLYENTIIVFTSDNGGLIGRGKRKITSNYPLRSGKGDAYEGGVRVPLIIKTPSMQNQRGSISSEPVVSPDLMPTLIDLAGLNVEGNVKSRFDGVNLSPLLDDVEADIQREVIFWHYPHYHGEGATPYSAVRKEGWKLIHFYETDTYELYNLKKDIGEKENLFDMNKQKASELKNALKRMIEKTDAQLPSANPAYDPSRAGKYHF</sequence>
<evidence type="ECO:0000256" key="1">
    <source>
        <dbReference type="ARBA" id="ARBA00001913"/>
    </source>
</evidence>
<protein>
    <submittedName>
        <fullName evidence="8">Sulfatase</fullName>
    </submittedName>
</protein>
<proteinExistence type="inferred from homology"/>
<evidence type="ECO:0000259" key="7">
    <source>
        <dbReference type="Pfam" id="PF00884"/>
    </source>
</evidence>
<dbReference type="Gene3D" id="3.40.720.10">
    <property type="entry name" value="Alkaline Phosphatase, subunit A"/>
    <property type="match status" value="1"/>
</dbReference>
<dbReference type="OrthoDB" id="9765065at2"/>
<keyword evidence="3" id="KW-0479">Metal-binding</keyword>
<keyword evidence="6" id="KW-0106">Calcium</keyword>
<dbReference type="GO" id="GO:0004065">
    <property type="term" value="F:arylsulfatase activity"/>
    <property type="evidence" value="ECO:0007669"/>
    <property type="project" value="TreeGrafter"/>
</dbReference>
<accession>A0A2U2B7F7</accession>
<dbReference type="PANTHER" id="PTHR42693">
    <property type="entry name" value="ARYLSULFATASE FAMILY MEMBER"/>
    <property type="match status" value="1"/>
</dbReference>
<dbReference type="SUPFAM" id="SSF53649">
    <property type="entry name" value="Alkaline phosphatase-like"/>
    <property type="match status" value="1"/>
</dbReference>
<evidence type="ECO:0000313" key="9">
    <source>
        <dbReference type="Proteomes" id="UP000244956"/>
    </source>
</evidence>
<evidence type="ECO:0000256" key="2">
    <source>
        <dbReference type="ARBA" id="ARBA00008779"/>
    </source>
</evidence>
<dbReference type="InterPro" id="IPR050738">
    <property type="entry name" value="Sulfatase"/>
</dbReference>
<keyword evidence="4" id="KW-0732">Signal</keyword>
<comment type="caution">
    <text evidence="8">The sequence shown here is derived from an EMBL/GenBank/DDBJ whole genome shotgun (WGS) entry which is preliminary data.</text>
</comment>
<dbReference type="InterPro" id="IPR017850">
    <property type="entry name" value="Alkaline_phosphatase_core_sf"/>
</dbReference>
<gene>
    <name evidence="8" type="ORF">DDZ16_13105</name>
</gene>
<organism evidence="8 9">
    <name type="scientific">Marinilabilia rubra</name>
    <dbReference type="NCBI Taxonomy" id="2162893"/>
    <lineage>
        <taxon>Bacteria</taxon>
        <taxon>Pseudomonadati</taxon>
        <taxon>Bacteroidota</taxon>
        <taxon>Bacteroidia</taxon>
        <taxon>Marinilabiliales</taxon>
        <taxon>Marinilabiliaceae</taxon>
        <taxon>Marinilabilia</taxon>
    </lineage>
</organism>
<dbReference type="AlphaFoldDB" id="A0A2U2B7F7"/>
<dbReference type="Pfam" id="PF00884">
    <property type="entry name" value="Sulfatase"/>
    <property type="match status" value="1"/>
</dbReference>
<evidence type="ECO:0000256" key="3">
    <source>
        <dbReference type="ARBA" id="ARBA00022723"/>
    </source>
</evidence>
<dbReference type="CDD" id="cd16144">
    <property type="entry name" value="ARS_like"/>
    <property type="match status" value="1"/>
</dbReference>
<dbReference type="Proteomes" id="UP000244956">
    <property type="component" value="Unassembled WGS sequence"/>
</dbReference>
<keyword evidence="5" id="KW-0378">Hydrolase</keyword>
<dbReference type="InterPro" id="IPR000917">
    <property type="entry name" value="Sulfatase_N"/>
</dbReference>
<comment type="similarity">
    <text evidence="2">Belongs to the sulfatase family.</text>
</comment>
<evidence type="ECO:0000313" key="8">
    <source>
        <dbReference type="EMBL" id="PWD98982.1"/>
    </source>
</evidence>
<dbReference type="EMBL" id="QEWP01000010">
    <property type="protein sequence ID" value="PWD98982.1"/>
    <property type="molecule type" value="Genomic_DNA"/>
</dbReference>
<dbReference type="PANTHER" id="PTHR42693:SF42">
    <property type="entry name" value="ARYLSULFATASE G"/>
    <property type="match status" value="1"/>
</dbReference>
<evidence type="ECO:0000256" key="6">
    <source>
        <dbReference type="ARBA" id="ARBA00022837"/>
    </source>
</evidence>
<dbReference type="RefSeq" id="WP_109264981.1">
    <property type="nucleotide sequence ID" value="NZ_QEWP01000010.1"/>
</dbReference>
<feature type="domain" description="Sulfatase N-terminal" evidence="7">
    <location>
        <begin position="26"/>
        <end position="354"/>
    </location>
</feature>
<dbReference type="Gene3D" id="3.30.1120.10">
    <property type="match status" value="1"/>
</dbReference>
<evidence type="ECO:0000256" key="4">
    <source>
        <dbReference type="ARBA" id="ARBA00022729"/>
    </source>
</evidence>
<keyword evidence="9" id="KW-1185">Reference proteome</keyword>